<proteinExistence type="predicted"/>
<dbReference type="Proteomes" id="UP000823863">
    <property type="component" value="Unassembled WGS sequence"/>
</dbReference>
<name>A0A9D2PT22_9FIRM</name>
<dbReference type="AlphaFoldDB" id="A0A9D2PT22"/>
<reference evidence="1" key="1">
    <citation type="journal article" date="2021" name="PeerJ">
        <title>Extensive microbial diversity within the chicken gut microbiome revealed by metagenomics and culture.</title>
        <authorList>
            <person name="Gilroy R."/>
            <person name="Ravi A."/>
            <person name="Getino M."/>
            <person name="Pursley I."/>
            <person name="Horton D.L."/>
            <person name="Alikhan N.F."/>
            <person name="Baker D."/>
            <person name="Gharbi K."/>
            <person name="Hall N."/>
            <person name="Watson M."/>
            <person name="Adriaenssens E.M."/>
            <person name="Foster-Nyarko E."/>
            <person name="Jarju S."/>
            <person name="Secka A."/>
            <person name="Antonio M."/>
            <person name="Oren A."/>
            <person name="Chaudhuri R.R."/>
            <person name="La Ragione R."/>
            <person name="Hildebrand F."/>
            <person name="Pallen M.J."/>
        </authorList>
    </citation>
    <scope>NUCLEOTIDE SEQUENCE</scope>
    <source>
        <strain evidence="1">CHK198-12963</strain>
    </source>
</reference>
<gene>
    <name evidence="1" type="ORF">H9931_08415</name>
</gene>
<reference evidence="1" key="2">
    <citation type="submission" date="2021-04" db="EMBL/GenBank/DDBJ databases">
        <authorList>
            <person name="Gilroy R."/>
        </authorList>
    </citation>
    <scope>NUCLEOTIDE SEQUENCE</scope>
    <source>
        <strain evidence="1">CHK198-12963</strain>
    </source>
</reference>
<protein>
    <submittedName>
        <fullName evidence="1">Uncharacterized protein</fullName>
    </submittedName>
</protein>
<sequence>MTYEQVINVFKDDLKQEPCIEVVKTRWGYIRVFYEEPYESSFEAVLCRKPEDLFQELLEIVLAGREDLLLKQSKKGRGEVAQELRRVREYYMKKIGL</sequence>
<evidence type="ECO:0000313" key="2">
    <source>
        <dbReference type="Proteomes" id="UP000823863"/>
    </source>
</evidence>
<dbReference type="EMBL" id="DWWB01000047">
    <property type="protein sequence ID" value="HJC66727.1"/>
    <property type="molecule type" value="Genomic_DNA"/>
</dbReference>
<organism evidence="1 2">
    <name type="scientific">Candidatus Enterocloster excrementigallinarum</name>
    <dbReference type="NCBI Taxonomy" id="2838558"/>
    <lineage>
        <taxon>Bacteria</taxon>
        <taxon>Bacillati</taxon>
        <taxon>Bacillota</taxon>
        <taxon>Clostridia</taxon>
        <taxon>Lachnospirales</taxon>
        <taxon>Lachnospiraceae</taxon>
        <taxon>Enterocloster</taxon>
    </lineage>
</organism>
<accession>A0A9D2PT22</accession>
<evidence type="ECO:0000313" key="1">
    <source>
        <dbReference type="EMBL" id="HJC66727.1"/>
    </source>
</evidence>
<comment type="caution">
    <text evidence="1">The sequence shown here is derived from an EMBL/GenBank/DDBJ whole genome shotgun (WGS) entry which is preliminary data.</text>
</comment>